<evidence type="ECO:0000313" key="1">
    <source>
        <dbReference type="EMBL" id="ADJ62409.1"/>
    </source>
</evidence>
<dbReference type="KEGG" id="hse:Hsero_0892"/>
<dbReference type="HOGENOM" id="CLU_1508623_0_0_4"/>
<keyword evidence="2" id="KW-1185">Reference proteome</keyword>
<proteinExistence type="predicted"/>
<evidence type="ECO:0000313" key="2">
    <source>
        <dbReference type="Proteomes" id="UP000000329"/>
    </source>
</evidence>
<gene>
    <name evidence="1" type="ordered locus">Hsero_0892</name>
</gene>
<protein>
    <submittedName>
        <fullName evidence="1">Tail fiber assembly protein</fullName>
    </submittedName>
</protein>
<dbReference type="OrthoDB" id="9027476at2"/>
<dbReference type="Proteomes" id="UP000000329">
    <property type="component" value="Chromosome"/>
</dbReference>
<dbReference type="STRING" id="757424.Hsero_0892"/>
<dbReference type="GeneID" id="29394244"/>
<dbReference type="EMBL" id="CP002039">
    <property type="protein sequence ID" value="ADJ62409.1"/>
    <property type="molecule type" value="Genomic_DNA"/>
</dbReference>
<accession>D8J072</accession>
<reference evidence="1 2" key="1">
    <citation type="submission" date="2010-04" db="EMBL/GenBank/DDBJ databases">
        <title>The genome of Herbaspirillum seropedicae SmR1, an endophytic, nitrogen-fixing, plant-growth promoting beta-Proteobacteria.</title>
        <authorList>
            <person name="Pedrosa F.O."/>
            <person name="Monteiro R.A."/>
            <person name="Wassem R."/>
            <person name="Cruz L.M."/>
            <person name="Ayub R.A."/>
            <person name="Colauto N.B."/>
            <person name="Fernandez M.A."/>
            <person name="Fungaro M.H.P."/>
            <person name="Grisard E.C."/>
            <person name="Hungria M."/>
            <person name="Madeira H.M.F."/>
            <person name="Nodari R.O."/>
            <person name="Osaku C.A."/>
            <person name="Petzl-Erler M.L."/>
            <person name="Terenzi H."/>
            <person name="Vieira L.G.E."/>
            <person name="Almeida M.I.M."/>
            <person name="Alves L.R."/>
            <person name="Arantes O.M.N."/>
            <person name="Balsanelli E."/>
            <person name="Barcellos F.G."/>
            <person name="Baura V.A."/>
            <person name="Binde D.R."/>
            <person name="Campo R.J."/>
            <person name="Chubatsu L.S."/>
            <person name="Chueire L.M.O."/>
            <person name="Ciferri R.R."/>
            <person name="Correa L.C."/>
            <person name="da Conceicao Silva J.L."/>
            <person name="Dabul A.N.G."/>
            <person name="Dambros B.P."/>
            <person name="Faoro H."/>
            <person name="Favetti A."/>
            <person name="Friedermann G."/>
            <person name="Furlaneto M.C."/>
            <person name="Gasques L.S."/>
            <person name="Gimenes C.C.T."/>
            <person name="Gioppo N.M.R."/>
            <person name="Glienke-Blanco C."/>
            <person name="Godoy L.P."/>
            <person name="Guerra M.P."/>
            <person name="Karp S."/>
            <person name="Kava-Cordeiro V."/>
            <person name="Margarido V.P."/>
            <person name="Mathioni S.M."/>
            <person name="Menck-Soares M.A."/>
            <person name="Murace N.K."/>
            <person name="Nicolas M.F."/>
            <person name="Oliveira C.E.C."/>
            <person name="Pagnan N.A.B."/>
            <person name="Pamphile J.A."/>
            <person name="Patussi E.V."/>
            <person name="Pereira L.F.P."/>
            <person name="Pereira-Ferrari L."/>
            <person name="Pinto F.G.S."/>
            <person name="Precoma C."/>
            <person name="Prioli A.J."/>
            <person name="Prioli S.M.A.P."/>
            <person name="Raittz R.T."/>
            <person name="Ramos H.J.O."/>
            <person name="Ribeiro E.M.S.F."/>
            <person name="Rigo L.U."/>
            <person name="Rocha C.L.M.S.C."/>
            <person name="Rocha S.N."/>
            <person name="Santos K."/>
            <person name="Satori D."/>
            <person name="Silva A.G."/>
            <person name="Simao R.C.G."/>
            <person name="Soares M.A.M."/>
            <person name="Souza E.M."/>
            <person name="Steffens M.B.R."/>
            <person name="Steindel M."/>
            <person name="Tadra-Sfeir M.Z."/>
            <person name="Takahashi E.K."/>
            <person name="Torres R.A."/>
            <person name="Valle J.S."/>
            <person name="Vernal J.I."/>
            <person name="Vilas-Boas L.A."/>
            <person name="Watanabe M.A.E."/>
            <person name="Weiss V.A."/>
            <person name="Yates M.A."/>
            <person name="Souza E.M."/>
        </authorList>
    </citation>
    <scope>NUCLEOTIDE SEQUENCE [LARGE SCALE GENOMIC DNA]</scope>
    <source>
        <strain evidence="1 2">SmR1</strain>
    </source>
</reference>
<organism evidence="1 2">
    <name type="scientific">Herbaspirillum seropedicae (strain SmR1)</name>
    <dbReference type="NCBI Taxonomy" id="757424"/>
    <lineage>
        <taxon>Bacteria</taxon>
        <taxon>Pseudomonadati</taxon>
        <taxon>Pseudomonadota</taxon>
        <taxon>Betaproteobacteria</taxon>
        <taxon>Burkholderiales</taxon>
        <taxon>Oxalobacteraceae</taxon>
        <taxon>Herbaspirillum</taxon>
    </lineage>
</organism>
<sequence>MKIFHYSRATGELIEPDVAREDPLLPGQYRLPAFATIDTPPPFVSPGHVAAYLSDDGQVPQDYRDGSWREVADYRGIYWHTDSGQQEALERIGVTPQECGLTDQPPPAFGAWNGKTWEIDQAAAKVARNAAIASQIALIEQNEQPAAQRAFVLTGDRSAMQALQKRIDALMAQMKEDV</sequence>
<dbReference type="RefSeq" id="WP_013232923.1">
    <property type="nucleotide sequence ID" value="NC_014323.1"/>
</dbReference>
<name>D8J072_HERSS</name>
<dbReference type="AlphaFoldDB" id="D8J072"/>